<feature type="compositionally biased region" description="Low complexity" evidence="1">
    <location>
        <begin position="25"/>
        <end position="42"/>
    </location>
</feature>
<reference evidence="2 3" key="1">
    <citation type="journal article" date="2019" name="J. Hered.">
        <title>An Improved Genome Assembly for Drosophila navojoa, the Basal Species in the mojavensis Cluster.</title>
        <authorList>
            <person name="Vanderlinde T."/>
            <person name="Dupim E.G."/>
            <person name="Nazario-Yepiz N.O."/>
            <person name="Carvalho A.B."/>
        </authorList>
    </citation>
    <scope>NUCLEOTIDE SEQUENCE [LARGE SCALE GENOMIC DNA]</scope>
    <source>
        <strain evidence="2">Navoj_Jal97</strain>
        <tissue evidence="2">Whole organism</tissue>
    </source>
</reference>
<dbReference type="EMBL" id="LSRL02009291">
    <property type="protein sequence ID" value="TDG38173.1"/>
    <property type="molecule type" value="Genomic_DNA"/>
</dbReference>
<proteinExistence type="predicted"/>
<evidence type="ECO:0000313" key="2">
    <source>
        <dbReference type="EMBL" id="TDG38173.1"/>
    </source>
</evidence>
<name>A0A484AM03_DRONA</name>
<sequence>LSNRYNCTLSARTAATHAIAKPHKQQQQPQQQHQQQQQQQQQ</sequence>
<evidence type="ECO:0000313" key="3">
    <source>
        <dbReference type="Proteomes" id="UP000295192"/>
    </source>
</evidence>
<protein>
    <submittedName>
        <fullName evidence="2">Uncharacterized protein</fullName>
    </submittedName>
</protein>
<dbReference type="Proteomes" id="UP000295192">
    <property type="component" value="Unassembled WGS sequence"/>
</dbReference>
<feature type="non-terminal residue" evidence="2">
    <location>
        <position position="1"/>
    </location>
</feature>
<organism evidence="2 3">
    <name type="scientific">Drosophila navojoa</name>
    <name type="common">Fruit fly</name>
    <dbReference type="NCBI Taxonomy" id="7232"/>
    <lineage>
        <taxon>Eukaryota</taxon>
        <taxon>Metazoa</taxon>
        <taxon>Ecdysozoa</taxon>
        <taxon>Arthropoda</taxon>
        <taxon>Hexapoda</taxon>
        <taxon>Insecta</taxon>
        <taxon>Pterygota</taxon>
        <taxon>Neoptera</taxon>
        <taxon>Endopterygota</taxon>
        <taxon>Diptera</taxon>
        <taxon>Brachycera</taxon>
        <taxon>Muscomorpha</taxon>
        <taxon>Ephydroidea</taxon>
        <taxon>Drosophilidae</taxon>
        <taxon>Drosophila</taxon>
    </lineage>
</organism>
<dbReference type="AlphaFoldDB" id="A0A484AM03"/>
<comment type="caution">
    <text evidence="2">The sequence shown here is derived from an EMBL/GenBank/DDBJ whole genome shotgun (WGS) entry which is preliminary data.</text>
</comment>
<evidence type="ECO:0000256" key="1">
    <source>
        <dbReference type="SAM" id="MobiDB-lite"/>
    </source>
</evidence>
<gene>
    <name evidence="2" type="ORF">AWZ03_015405</name>
</gene>
<feature type="region of interest" description="Disordered" evidence="1">
    <location>
        <begin position="15"/>
        <end position="42"/>
    </location>
</feature>
<accession>A0A484AM03</accession>
<keyword evidence="3" id="KW-1185">Reference proteome</keyword>